<dbReference type="InterPro" id="IPR007364">
    <property type="entry name" value="SFM1-like"/>
</dbReference>
<dbReference type="InParanoid" id="A0A4S2MUS8"/>
<dbReference type="STRING" id="341454.A0A4S2MUS8"/>
<gene>
    <name evidence="1" type="ORF">EX30DRAFT_341596</name>
</gene>
<dbReference type="EMBL" id="ML220125">
    <property type="protein sequence ID" value="TGZ80342.1"/>
    <property type="molecule type" value="Genomic_DNA"/>
</dbReference>
<dbReference type="GO" id="GO:0035241">
    <property type="term" value="F:protein-arginine omega-N monomethyltransferase activity"/>
    <property type="evidence" value="ECO:0007669"/>
    <property type="project" value="TreeGrafter"/>
</dbReference>
<evidence type="ECO:0000313" key="1">
    <source>
        <dbReference type="EMBL" id="TGZ80342.1"/>
    </source>
</evidence>
<reference evidence="1 2" key="1">
    <citation type="submission" date="2019-04" db="EMBL/GenBank/DDBJ databases">
        <title>Comparative genomics and transcriptomics to analyze fruiting body development in filamentous ascomycetes.</title>
        <authorList>
            <consortium name="DOE Joint Genome Institute"/>
            <person name="Lutkenhaus R."/>
            <person name="Traeger S."/>
            <person name="Breuer J."/>
            <person name="Kuo A."/>
            <person name="Lipzen A."/>
            <person name="Pangilinan J."/>
            <person name="Dilworth D."/>
            <person name="Sandor L."/>
            <person name="Poggeler S."/>
            <person name="Barry K."/>
            <person name="Grigoriev I.V."/>
            <person name="Nowrousian M."/>
        </authorList>
    </citation>
    <scope>NUCLEOTIDE SEQUENCE [LARGE SCALE GENOMIC DNA]</scope>
    <source>
        <strain evidence="1 2">CBS 389.68</strain>
    </source>
</reference>
<keyword evidence="2" id="KW-1185">Reference proteome</keyword>
<sequence length="214" mass="24016">MSNPSSTPHTYVVEHLEPELGTWSLLEYTTIASETALPSRFYLSSLPTSLASNLPAPLPSLRSESFVTTTQNIEELVGEEGKHRVCLLDPQAEEELTPADAERFDWFVFGGILGDEPPRDRTSELRKYGYTGRNLRKMQMTTDTAVRVTRMVIDGQQSLDAIPFTDYPELKLGKHETTTMPFRYVRDAAGNPVMPDGMLDLIKKDADKSLDDLF</sequence>
<protein>
    <submittedName>
        <fullName evidence="1">DUF431-domain-containing protein</fullName>
    </submittedName>
</protein>
<dbReference type="FunCoup" id="A0A4S2MUS8">
    <property type="interactions" value="13"/>
</dbReference>
<dbReference type="PANTHER" id="PTHR35517">
    <property type="entry name" value="PROTEIN ARGININE N-METHYLTRANSFERASE SFM1"/>
    <property type="match status" value="1"/>
</dbReference>
<dbReference type="CDD" id="cd18090">
    <property type="entry name" value="Arginine_MT_Sfm1"/>
    <property type="match status" value="1"/>
</dbReference>
<proteinExistence type="predicted"/>
<evidence type="ECO:0000313" key="2">
    <source>
        <dbReference type="Proteomes" id="UP000298138"/>
    </source>
</evidence>
<dbReference type="PANTHER" id="PTHR35517:SF1">
    <property type="entry name" value="PROTEIN ARGININE N-METHYLTRANSFERASE SFM1"/>
    <property type="match status" value="1"/>
</dbReference>
<organism evidence="1 2">
    <name type="scientific">Ascodesmis nigricans</name>
    <dbReference type="NCBI Taxonomy" id="341454"/>
    <lineage>
        <taxon>Eukaryota</taxon>
        <taxon>Fungi</taxon>
        <taxon>Dikarya</taxon>
        <taxon>Ascomycota</taxon>
        <taxon>Pezizomycotina</taxon>
        <taxon>Pezizomycetes</taxon>
        <taxon>Pezizales</taxon>
        <taxon>Ascodesmidaceae</taxon>
        <taxon>Ascodesmis</taxon>
    </lineage>
</organism>
<dbReference type="OrthoDB" id="373498at2759"/>
<dbReference type="Pfam" id="PF04252">
    <property type="entry name" value="SFM1-like"/>
    <property type="match status" value="1"/>
</dbReference>
<dbReference type="AlphaFoldDB" id="A0A4S2MUS8"/>
<dbReference type="Proteomes" id="UP000298138">
    <property type="component" value="Unassembled WGS sequence"/>
</dbReference>
<name>A0A4S2MUS8_9PEZI</name>
<accession>A0A4S2MUS8</accession>